<dbReference type="EMBL" id="CP058649">
    <property type="protein sequence ID" value="QUI23366.1"/>
    <property type="molecule type" value="Genomic_DNA"/>
</dbReference>
<protein>
    <submittedName>
        <fullName evidence="2">DivIVA domain-containing protein</fullName>
    </submittedName>
</protein>
<feature type="coiled-coil region" evidence="1">
    <location>
        <begin position="103"/>
        <end position="137"/>
    </location>
</feature>
<dbReference type="AlphaFoldDB" id="A0A8J8SH98"/>
<keyword evidence="3" id="KW-1185">Reference proteome</keyword>
<dbReference type="KEGG" id="vpy:HZI73_14180"/>
<gene>
    <name evidence="2" type="ORF">HZI73_14180</name>
</gene>
<evidence type="ECO:0000313" key="3">
    <source>
        <dbReference type="Proteomes" id="UP000683246"/>
    </source>
</evidence>
<reference evidence="2" key="1">
    <citation type="submission" date="2020-07" db="EMBL/GenBank/DDBJ databases">
        <title>Vallitalea pronyensis genome.</title>
        <authorList>
            <person name="Postec A."/>
        </authorList>
    </citation>
    <scope>NUCLEOTIDE SEQUENCE</scope>
    <source>
        <strain evidence="2">FatNI3</strain>
    </source>
</reference>
<evidence type="ECO:0000256" key="1">
    <source>
        <dbReference type="SAM" id="Coils"/>
    </source>
</evidence>
<dbReference type="RefSeq" id="WP_212694048.1">
    <property type="nucleotide sequence ID" value="NZ_CP058649.1"/>
</dbReference>
<proteinExistence type="predicted"/>
<dbReference type="Pfam" id="PF05103">
    <property type="entry name" value="DivIVA"/>
    <property type="match status" value="1"/>
</dbReference>
<dbReference type="Gene3D" id="6.10.250.660">
    <property type="match status" value="1"/>
</dbReference>
<dbReference type="Proteomes" id="UP000683246">
    <property type="component" value="Chromosome"/>
</dbReference>
<keyword evidence="1" id="KW-0175">Coiled coil</keyword>
<evidence type="ECO:0000313" key="2">
    <source>
        <dbReference type="EMBL" id="QUI23366.1"/>
    </source>
</evidence>
<sequence>MLTPLDIEGKNFKKTVYGFASQEVKTFLADILKDYEKIYKENIELKDKVKLLNEGIQYYKTIEETLKNTLLLAEKTAEETKASAHKKATIIEKDAELKAQAYLDNARNEVYRINKKKEELIQQYDAAKIQIRQFLKAQIELTTTNSLEMHQETITIEDIMNQKTAEEAAVAQEAEL</sequence>
<organism evidence="2 3">
    <name type="scientific">Vallitalea pronyensis</name>
    <dbReference type="NCBI Taxonomy" id="1348613"/>
    <lineage>
        <taxon>Bacteria</taxon>
        <taxon>Bacillati</taxon>
        <taxon>Bacillota</taxon>
        <taxon>Clostridia</taxon>
        <taxon>Lachnospirales</taxon>
        <taxon>Vallitaleaceae</taxon>
        <taxon>Vallitalea</taxon>
    </lineage>
</organism>
<accession>A0A8J8SH98</accession>
<dbReference type="PANTHER" id="PTHR35794">
    <property type="entry name" value="CELL DIVISION PROTEIN DIVIVA"/>
    <property type="match status" value="1"/>
</dbReference>
<dbReference type="PANTHER" id="PTHR35794:SF2">
    <property type="entry name" value="CELL DIVISION PROTEIN DIVIVA"/>
    <property type="match status" value="1"/>
</dbReference>
<dbReference type="InterPro" id="IPR007793">
    <property type="entry name" value="DivIVA_fam"/>
</dbReference>
<name>A0A8J8SH98_9FIRM</name>